<keyword evidence="3" id="KW-0378">Hydrolase</keyword>
<name>A0A934RYM7_9BACT</name>
<comment type="caution">
    <text evidence="3">The sequence shown here is derived from an EMBL/GenBank/DDBJ whole genome shotgun (WGS) entry which is preliminary data.</text>
</comment>
<dbReference type="InterPro" id="IPR036514">
    <property type="entry name" value="SGNH_hydro_sf"/>
</dbReference>
<organism evidence="3 4">
    <name type="scientific">Pelagicoccus mobilis</name>
    <dbReference type="NCBI Taxonomy" id="415221"/>
    <lineage>
        <taxon>Bacteria</taxon>
        <taxon>Pseudomonadati</taxon>
        <taxon>Verrucomicrobiota</taxon>
        <taxon>Opitutia</taxon>
        <taxon>Puniceicoccales</taxon>
        <taxon>Pelagicoccaceae</taxon>
        <taxon>Pelagicoccus</taxon>
    </lineage>
</organism>
<sequence length="478" mass="54739">MLSIRSFLWLAPFLGHLLLASPYPKLAEASNTQDWGRHIQRSMGLLAESAEQSPNQIRILFYGQSIMGGKWSDLLMPWVEESYPHADIEWENRAIGGFASQNLIRVAEHDLYPFQPDLLIFHVYGHHERYEEIIHNARQRTTAEIMLITDHWRGDSYQDGEYNSSEWTLFMAEWIERVAKKYDCELVEIRRPWKHYLESNQLKPADLLSDNIHLNDHGKWLMRELVKRQLIYHPHTISKSSAVLSRELVIGRDLHWKDGQLTLEFTGNRIDLLLTNGHLSSEDYQINGLPPAQIPELFSFSRPGSVIPPHWPSVMRVSAQAQLSEEEWQVELVEVSEDMGRIRFKVFGSQTGFDGESISTEDFVSQSGKVCIAAADWTLKRSFEHSHLPATPGMHFTFRSYGRFKPELTPSNSHQTLFSGLPNGPHVLTVRASDPANPPKIESLTIHRPPVPYGSFVPMPKEANETKQDSDIFSPTPD</sequence>
<protein>
    <submittedName>
        <fullName evidence="3">SGNH/GDSL hydrolase family protein</fullName>
    </submittedName>
</protein>
<dbReference type="GO" id="GO:0016788">
    <property type="term" value="F:hydrolase activity, acting on ester bonds"/>
    <property type="evidence" value="ECO:0007669"/>
    <property type="project" value="UniProtKB-ARBA"/>
</dbReference>
<evidence type="ECO:0000256" key="1">
    <source>
        <dbReference type="SAM" id="MobiDB-lite"/>
    </source>
</evidence>
<gene>
    <name evidence="3" type="ORF">JIN87_12370</name>
</gene>
<feature type="domain" description="SGNH hydrolase-type esterase" evidence="2">
    <location>
        <begin position="70"/>
        <end position="219"/>
    </location>
</feature>
<dbReference type="SUPFAM" id="SSF52266">
    <property type="entry name" value="SGNH hydrolase"/>
    <property type="match status" value="1"/>
</dbReference>
<dbReference type="EMBL" id="JAENIL010000021">
    <property type="protein sequence ID" value="MBK1877664.1"/>
    <property type="molecule type" value="Genomic_DNA"/>
</dbReference>
<evidence type="ECO:0000313" key="3">
    <source>
        <dbReference type="EMBL" id="MBK1877664.1"/>
    </source>
</evidence>
<dbReference type="Pfam" id="PF13472">
    <property type="entry name" value="Lipase_GDSL_2"/>
    <property type="match status" value="1"/>
</dbReference>
<evidence type="ECO:0000313" key="4">
    <source>
        <dbReference type="Proteomes" id="UP000617628"/>
    </source>
</evidence>
<accession>A0A934RYM7</accession>
<dbReference type="AlphaFoldDB" id="A0A934RYM7"/>
<dbReference type="Gene3D" id="3.40.50.1110">
    <property type="entry name" value="SGNH hydrolase"/>
    <property type="match status" value="1"/>
</dbReference>
<reference evidence="3" key="1">
    <citation type="submission" date="2021-01" db="EMBL/GenBank/DDBJ databases">
        <title>Modified the classification status of verrucomicrobia.</title>
        <authorList>
            <person name="Feng X."/>
        </authorList>
    </citation>
    <scope>NUCLEOTIDE SEQUENCE</scope>
    <source>
        <strain evidence="3">KCTC 13126</strain>
    </source>
</reference>
<proteinExistence type="predicted"/>
<feature type="region of interest" description="Disordered" evidence="1">
    <location>
        <begin position="452"/>
        <end position="478"/>
    </location>
</feature>
<dbReference type="Proteomes" id="UP000617628">
    <property type="component" value="Unassembled WGS sequence"/>
</dbReference>
<dbReference type="InterPro" id="IPR013830">
    <property type="entry name" value="SGNH_hydro"/>
</dbReference>
<keyword evidence="4" id="KW-1185">Reference proteome</keyword>
<evidence type="ECO:0000259" key="2">
    <source>
        <dbReference type="Pfam" id="PF13472"/>
    </source>
</evidence>
<dbReference type="RefSeq" id="WP_200355879.1">
    <property type="nucleotide sequence ID" value="NZ_JAENIL010000021.1"/>
</dbReference>